<organism evidence="2 3">
    <name type="scientific">Patellaria atrata CBS 101060</name>
    <dbReference type="NCBI Taxonomy" id="1346257"/>
    <lineage>
        <taxon>Eukaryota</taxon>
        <taxon>Fungi</taxon>
        <taxon>Dikarya</taxon>
        <taxon>Ascomycota</taxon>
        <taxon>Pezizomycotina</taxon>
        <taxon>Dothideomycetes</taxon>
        <taxon>Dothideomycetes incertae sedis</taxon>
        <taxon>Patellariales</taxon>
        <taxon>Patellariaceae</taxon>
        <taxon>Patellaria</taxon>
    </lineage>
</organism>
<evidence type="ECO:0000313" key="2">
    <source>
        <dbReference type="EMBL" id="KAF2838532.1"/>
    </source>
</evidence>
<proteinExistence type="predicted"/>
<comment type="caution">
    <text evidence="2">The sequence shown here is derived from an EMBL/GenBank/DDBJ whole genome shotgun (WGS) entry which is preliminary data.</text>
</comment>
<dbReference type="AlphaFoldDB" id="A0A9P4S9I8"/>
<dbReference type="Gene3D" id="2.40.37.20">
    <property type="entry name" value="D-serine dehydratase-like domain"/>
    <property type="match status" value="1"/>
</dbReference>
<dbReference type="PANTHER" id="PTHR28004">
    <property type="entry name" value="ZGC:162816-RELATED"/>
    <property type="match status" value="1"/>
</dbReference>
<dbReference type="Proteomes" id="UP000799429">
    <property type="component" value="Unassembled WGS sequence"/>
</dbReference>
<accession>A0A9P4S9I8</accession>
<dbReference type="GO" id="GO:0036088">
    <property type="term" value="P:D-serine catabolic process"/>
    <property type="evidence" value="ECO:0007669"/>
    <property type="project" value="TreeGrafter"/>
</dbReference>
<dbReference type="SMART" id="SM01119">
    <property type="entry name" value="D-ser_dehydrat"/>
    <property type="match status" value="1"/>
</dbReference>
<dbReference type="InterPro" id="IPR026956">
    <property type="entry name" value="D-ser_dehydrat-like_dom"/>
</dbReference>
<dbReference type="EMBL" id="MU006096">
    <property type="protein sequence ID" value="KAF2838532.1"/>
    <property type="molecule type" value="Genomic_DNA"/>
</dbReference>
<dbReference type="InterPro" id="IPR051466">
    <property type="entry name" value="D-amino_acid_metab_enzyme"/>
</dbReference>
<dbReference type="OrthoDB" id="20198at2759"/>
<evidence type="ECO:0000259" key="1">
    <source>
        <dbReference type="SMART" id="SM01119"/>
    </source>
</evidence>
<feature type="domain" description="D-serine dehydratase-like" evidence="1">
    <location>
        <begin position="255"/>
        <end position="358"/>
    </location>
</feature>
<dbReference type="Pfam" id="PF14031">
    <property type="entry name" value="D-ser_dehydrat"/>
    <property type="match status" value="1"/>
</dbReference>
<gene>
    <name evidence="2" type="ORF">M501DRAFT_1011345</name>
</gene>
<keyword evidence="3" id="KW-1185">Reference proteome</keyword>
<dbReference type="Gene3D" id="3.20.20.10">
    <property type="entry name" value="Alanine racemase"/>
    <property type="match status" value="1"/>
</dbReference>
<reference evidence="2" key="1">
    <citation type="journal article" date="2020" name="Stud. Mycol.">
        <title>101 Dothideomycetes genomes: a test case for predicting lifestyles and emergence of pathogens.</title>
        <authorList>
            <person name="Haridas S."/>
            <person name="Albert R."/>
            <person name="Binder M."/>
            <person name="Bloem J."/>
            <person name="Labutti K."/>
            <person name="Salamov A."/>
            <person name="Andreopoulos B."/>
            <person name="Baker S."/>
            <person name="Barry K."/>
            <person name="Bills G."/>
            <person name="Bluhm B."/>
            <person name="Cannon C."/>
            <person name="Castanera R."/>
            <person name="Culley D."/>
            <person name="Daum C."/>
            <person name="Ezra D."/>
            <person name="Gonzalez J."/>
            <person name="Henrissat B."/>
            <person name="Kuo A."/>
            <person name="Liang C."/>
            <person name="Lipzen A."/>
            <person name="Lutzoni F."/>
            <person name="Magnuson J."/>
            <person name="Mondo S."/>
            <person name="Nolan M."/>
            <person name="Ohm R."/>
            <person name="Pangilinan J."/>
            <person name="Park H.-J."/>
            <person name="Ramirez L."/>
            <person name="Alfaro M."/>
            <person name="Sun H."/>
            <person name="Tritt A."/>
            <person name="Yoshinaga Y."/>
            <person name="Zwiers L.-H."/>
            <person name="Turgeon B."/>
            <person name="Goodwin S."/>
            <person name="Spatafora J."/>
            <person name="Crous P."/>
            <person name="Grigoriev I."/>
        </authorList>
    </citation>
    <scope>NUCLEOTIDE SEQUENCE</scope>
    <source>
        <strain evidence="2">CBS 101060</strain>
    </source>
</reference>
<evidence type="ECO:0000313" key="3">
    <source>
        <dbReference type="Proteomes" id="UP000799429"/>
    </source>
</evidence>
<sequence>MLKTARLLGVGSRAHVKTLKTTELATLKVGETGPVNLVCSTLVGMEELLRHCLMLYGFPAPPSAIKRIIRIAEILGGQCEDKPNVGILIDNIDALQIACKTIEKHIQSTGGPKCPIGLWIKIDTGYHRAGIPNGSPALEIFYSHDGHSYAGNNPDDANDGLLAELLVLKDVVEMAYACGLEGRFTLSVGATPTATAAHNLVASNSETARTLMGFLHRVKAYCDVELHAGVYPVLDLQQLATGVRPFPQISTSNIGFSILAEIASIYNRERPEALIAAGSLALSREPCKSYAGWGIVSPWRDKPDKWSAKKVEVFDPEIINWDGPLEKLQPLIVGEKLLIWPNYACIVGAHFGWYLVIDSDDTTGNANGYVIKDVWVRWRGW</sequence>
<dbReference type="InterPro" id="IPR042208">
    <property type="entry name" value="D-ser_dehydrat-like_sf"/>
</dbReference>
<name>A0A9P4S9I8_9PEZI</name>
<protein>
    <recommendedName>
        <fullName evidence="1">D-serine dehydratase-like domain-containing protein</fullName>
    </recommendedName>
</protein>
<dbReference type="GO" id="GO:0008721">
    <property type="term" value="F:D-serine ammonia-lyase activity"/>
    <property type="evidence" value="ECO:0007669"/>
    <property type="project" value="TreeGrafter"/>
</dbReference>
<dbReference type="PANTHER" id="PTHR28004:SF2">
    <property type="entry name" value="D-SERINE DEHYDRATASE"/>
    <property type="match status" value="1"/>
</dbReference>
<dbReference type="InterPro" id="IPR029066">
    <property type="entry name" value="PLP-binding_barrel"/>
</dbReference>
<dbReference type="SUPFAM" id="SSF51419">
    <property type="entry name" value="PLP-binding barrel"/>
    <property type="match status" value="1"/>
</dbReference>